<proteinExistence type="predicted"/>
<evidence type="ECO:0000313" key="4">
    <source>
        <dbReference type="Proteomes" id="UP000183107"/>
    </source>
</evidence>
<dbReference type="Proteomes" id="UP000183107">
    <property type="component" value="Unassembled WGS sequence"/>
</dbReference>
<name>A0A1I4Y318_9PROT</name>
<feature type="region of interest" description="Disordered" evidence="1">
    <location>
        <begin position="31"/>
        <end position="110"/>
    </location>
</feature>
<reference evidence="4" key="1">
    <citation type="submission" date="2016-10" db="EMBL/GenBank/DDBJ databases">
        <authorList>
            <person name="Varghese N."/>
        </authorList>
    </citation>
    <scope>NUCLEOTIDE SEQUENCE [LARGE SCALE GENOMIC DNA]</scope>
    <source>
        <strain evidence="4">Nsp8</strain>
    </source>
</reference>
<dbReference type="OrthoDB" id="8565465at2"/>
<feature type="chain" id="PRO_5010202299" evidence="2">
    <location>
        <begin position="29"/>
        <end position="110"/>
    </location>
</feature>
<dbReference type="RefSeq" id="WP_074794114.1">
    <property type="nucleotide sequence ID" value="NZ_FOVJ01000001.1"/>
</dbReference>
<dbReference type="EMBL" id="FOVJ01000001">
    <property type="protein sequence ID" value="SFN32063.1"/>
    <property type="molecule type" value="Genomic_DNA"/>
</dbReference>
<feature type="compositionally biased region" description="Basic and acidic residues" evidence="1">
    <location>
        <begin position="63"/>
        <end position="72"/>
    </location>
</feature>
<evidence type="ECO:0000256" key="2">
    <source>
        <dbReference type="SAM" id="SignalP"/>
    </source>
</evidence>
<protein>
    <submittedName>
        <fullName evidence="3">Uncharacterized protein</fullName>
    </submittedName>
</protein>
<accession>A0A1I4Y318</accession>
<gene>
    <name evidence="3" type="ORF">SAMN05216386_0460</name>
</gene>
<feature type="signal peptide" evidence="2">
    <location>
        <begin position="1"/>
        <end position="28"/>
    </location>
</feature>
<feature type="compositionally biased region" description="Polar residues" evidence="1">
    <location>
        <begin position="74"/>
        <end position="84"/>
    </location>
</feature>
<sequence length="110" mass="11851">MKSSSILTAKSLVLASVLIFSTAGIVHAQGYSDKDDSMQSPGGSMQQPGTSGGSDYGTSGTDQRNRYDRPRDSGNGQYDQSYQGYTRDVGDDMYDWSSTDGTGPKIRGRY</sequence>
<dbReference type="AlphaFoldDB" id="A0A1I4Y318"/>
<evidence type="ECO:0000256" key="1">
    <source>
        <dbReference type="SAM" id="MobiDB-lite"/>
    </source>
</evidence>
<feature type="compositionally biased region" description="Polar residues" evidence="1">
    <location>
        <begin position="38"/>
        <end position="48"/>
    </location>
</feature>
<keyword evidence="4" id="KW-1185">Reference proteome</keyword>
<evidence type="ECO:0000313" key="3">
    <source>
        <dbReference type="EMBL" id="SFN32063.1"/>
    </source>
</evidence>
<organism evidence="3 4">
    <name type="scientific">Nitrosospira briensis</name>
    <dbReference type="NCBI Taxonomy" id="35799"/>
    <lineage>
        <taxon>Bacteria</taxon>
        <taxon>Pseudomonadati</taxon>
        <taxon>Pseudomonadota</taxon>
        <taxon>Betaproteobacteria</taxon>
        <taxon>Nitrosomonadales</taxon>
        <taxon>Nitrosomonadaceae</taxon>
        <taxon>Nitrosospira</taxon>
    </lineage>
</organism>
<keyword evidence="2" id="KW-0732">Signal</keyword>